<reference evidence="7" key="2">
    <citation type="submission" date="2023-02" db="EMBL/GenBank/DDBJ databases">
        <title>Pectobacterium carotovorum subsp. carotovorum NBRC 12380.</title>
        <authorList>
            <person name="Ichikawa N."/>
            <person name="Sato H."/>
            <person name="Tonouchi N."/>
        </authorList>
    </citation>
    <scope>NUCLEOTIDE SEQUENCE</scope>
    <source>
        <strain evidence="7">NBRC 12380</strain>
    </source>
</reference>
<dbReference type="PROSITE" id="PS00523">
    <property type="entry name" value="SULFATASE_1"/>
    <property type="match status" value="1"/>
</dbReference>
<evidence type="ECO:0000256" key="1">
    <source>
        <dbReference type="ARBA" id="ARBA00008779"/>
    </source>
</evidence>
<feature type="domain" description="Sulfatase N-terminal" evidence="5">
    <location>
        <begin position="57"/>
        <end position="393"/>
    </location>
</feature>
<dbReference type="Proteomes" id="UP001165145">
    <property type="component" value="Unassembled WGS sequence"/>
</dbReference>
<keyword evidence="8" id="KW-1185">Reference proteome</keyword>
<evidence type="ECO:0000313" key="8">
    <source>
        <dbReference type="Proteomes" id="UP001058167"/>
    </source>
</evidence>
<name>A0AAI9L132_PECCC</name>
<protein>
    <submittedName>
        <fullName evidence="7">Acetylglucosamine-6-sulfatase</fullName>
    </submittedName>
</protein>
<dbReference type="PANTHER" id="PTHR43108">
    <property type="entry name" value="N-ACETYLGLUCOSAMINE-6-SULFATASE FAMILY MEMBER"/>
    <property type="match status" value="1"/>
</dbReference>
<evidence type="ECO:0000313" key="9">
    <source>
        <dbReference type="Proteomes" id="UP001165145"/>
    </source>
</evidence>
<reference evidence="6" key="1">
    <citation type="submission" date="2022-06" db="EMBL/GenBank/DDBJ databases">
        <title>Draft genome sequences of Pectobacterium carotovorum subsp. carotovorum str. NBRC12380.</title>
        <authorList>
            <person name="Wakabayashi Y."/>
            <person name="Kojima K."/>
        </authorList>
    </citation>
    <scope>NUCLEOTIDE SEQUENCE</scope>
    <source>
        <strain evidence="6">NBRC 12380</strain>
    </source>
</reference>
<organism evidence="7 9">
    <name type="scientific">Pectobacterium carotovorum subsp. carotovorum</name>
    <name type="common">Erwinia carotovora subsp. carotovora</name>
    <dbReference type="NCBI Taxonomy" id="555"/>
    <lineage>
        <taxon>Bacteria</taxon>
        <taxon>Pseudomonadati</taxon>
        <taxon>Pseudomonadota</taxon>
        <taxon>Gammaproteobacteria</taxon>
        <taxon>Enterobacterales</taxon>
        <taxon>Pectobacteriaceae</taxon>
        <taxon>Pectobacterium</taxon>
    </lineage>
</organism>
<gene>
    <name evidence="7" type="ORF">Pcaca03_16660</name>
    <name evidence="6" type="ORF">SOASR016_15280</name>
</gene>
<accession>A0AAI9L132</accession>
<dbReference type="InterPro" id="IPR017850">
    <property type="entry name" value="Alkaline_phosphatase_core_sf"/>
</dbReference>
<comment type="caution">
    <text evidence="7">The sequence shown here is derived from an EMBL/GenBank/DDBJ whole genome shotgun (WGS) entry which is preliminary data.</text>
</comment>
<dbReference type="AlphaFoldDB" id="A0AAI9L132"/>
<dbReference type="PANTHER" id="PTHR43108:SF8">
    <property type="entry name" value="SD21168P"/>
    <property type="match status" value="1"/>
</dbReference>
<dbReference type="SUPFAM" id="SSF53649">
    <property type="entry name" value="Alkaline phosphatase-like"/>
    <property type="match status" value="1"/>
</dbReference>
<evidence type="ECO:0000259" key="5">
    <source>
        <dbReference type="Pfam" id="PF00884"/>
    </source>
</evidence>
<proteinExistence type="inferred from homology"/>
<dbReference type="Gene3D" id="3.40.720.10">
    <property type="entry name" value="Alkaline Phosphatase, subunit A"/>
    <property type="match status" value="1"/>
</dbReference>
<evidence type="ECO:0000313" key="7">
    <source>
        <dbReference type="EMBL" id="GLV69222.1"/>
    </source>
</evidence>
<evidence type="ECO:0000256" key="4">
    <source>
        <dbReference type="ARBA" id="ARBA00023180"/>
    </source>
</evidence>
<dbReference type="RefSeq" id="WP_261866205.1">
    <property type="nucleotide sequence ID" value="NZ_BRLF01000003.1"/>
</dbReference>
<dbReference type="EMBL" id="BSRL01000003">
    <property type="protein sequence ID" value="GLV69222.1"/>
    <property type="molecule type" value="Genomic_DNA"/>
</dbReference>
<dbReference type="CDD" id="cd16031">
    <property type="entry name" value="G6S_like"/>
    <property type="match status" value="1"/>
</dbReference>
<dbReference type="InterPro" id="IPR000917">
    <property type="entry name" value="Sulfatase_N"/>
</dbReference>
<keyword evidence="4" id="KW-0325">Glycoprotein</keyword>
<keyword evidence="2" id="KW-0732">Signal</keyword>
<dbReference type="EMBL" id="BRLF01000003">
    <property type="protein sequence ID" value="GKX46776.1"/>
    <property type="molecule type" value="Genomic_DNA"/>
</dbReference>
<sequence length="576" mass="65746">MPNTLRVLWEGWHKRKNDEKNRLLAAITLACMQAAGVQAAAAASPSATVPSADGKQPNVVYIILDDQRYDAFGFLNSAIHTPNMDSIAKEGTYFKNAFVTTSLCSPSRASILTGMYVHNHGVSDNNPSDLSHLNYFPELLRDNGYQTGFFGKWHFGGADKTATKGFAGFDRWVGLLGQGSYYPIDNYGKPTMLNIDGKMVPQKGYITDELTDYAVDWLNTLDKKKPFMMYLSHKGVHSDFLPAKRHRGSMKEVTFPVPDTYADTPENYAGKPMWVKNQRNSWHGVDYPYNTDMDLQQYQRDYYETLRSVDDSVGRVRDWLQKQGLDKNTIIMVMGDNGFMFGEHGLIDKRNAYEESIRVPLIASGPGFAKDKVVEDIVRNIDVAPTILEAAGVAAPQHYDGQSFWRLGLDGYTVPKRKDYFVYEYFWEYSFPQTPTTFAIRTPEYKYIQYYGVWDKEELYDMQNDREEKHNLIDSTDEKIVNVKIALRKKLYEELKDRQGKNVIPYNQRTGQGQVYRHEGAGEQLAPFPREWLKGYNHEEILAGFIPDQVGKEAKVKASNDAVKKSEPLLKELMDK</sequence>
<comment type="similarity">
    <text evidence="1">Belongs to the sulfatase family.</text>
</comment>
<evidence type="ECO:0000256" key="2">
    <source>
        <dbReference type="ARBA" id="ARBA00022729"/>
    </source>
</evidence>
<evidence type="ECO:0000313" key="6">
    <source>
        <dbReference type="EMBL" id="GKX46776.1"/>
    </source>
</evidence>
<dbReference type="Pfam" id="PF00884">
    <property type="entry name" value="Sulfatase"/>
    <property type="match status" value="1"/>
</dbReference>
<dbReference type="InterPro" id="IPR024607">
    <property type="entry name" value="Sulfatase_CS"/>
</dbReference>
<keyword evidence="3" id="KW-0378">Hydrolase</keyword>
<dbReference type="GO" id="GO:0016787">
    <property type="term" value="F:hydrolase activity"/>
    <property type="evidence" value="ECO:0007669"/>
    <property type="project" value="UniProtKB-KW"/>
</dbReference>
<dbReference type="Proteomes" id="UP001058167">
    <property type="component" value="Unassembled WGS sequence"/>
</dbReference>
<evidence type="ECO:0000256" key="3">
    <source>
        <dbReference type="ARBA" id="ARBA00022801"/>
    </source>
</evidence>